<dbReference type="GO" id="GO:0046872">
    <property type="term" value="F:metal ion binding"/>
    <property type="evidence" value="ECO:0007669"/>
    <property type="project" value="InterPro"/>
</dbReference>
<evidence type="ECO:0008006" key="7">
    <source>
        <dbReference type="Google" id="ProtNLM"/>
    </source>
</evidence>
<evidence type="ECO:0000259" key="4">
    <source>
        <dbReference type="Pfam" id="PF02872"/>
    </source>
</evidence>
<dbReference type="PROSITE" id="PS00786">
    <property type="entry name" value="5_NUCLEOTIDASE_2"/>
    <property type="match status" value="1"/>
</dbReference>
<dbReference type="GO" id="GO:0016788">
    <property type="term" value="F:hydrolase activity, acting on ester bonds"/>
    <property type="evidence" value="ECO:0007669"/>
    <property type="project" value="InterPro"/>
</dbReference>
<dbReference type="InterPro" id="IPR029052">
    <property type="entry name" value="Metallo-depent_PP-like"/>
</dbReference>
<feature type="domain" description="Calcineurin-like phosphoesterase" evidence="3">
    <location>
        <begin position="26"/>
        <end position="259"/>
    </location>
</feature>
<dbReference type="SUPFAM" id="SSF56300">
    <property type="entry name" value="Metallo-dependent phosphatases"/>
    <property type="match status" value="1"/>
</dbReference>
<accession>A0A328A5W9</accession>
<dbReference type="Proteomes" id="UP000249579">
    <property type="component" value="Unassembled WGS sequence"/>
</dbReference>
<dbReference type="PROSITE" id="PS00785">
    <property type="entry name" value="5_NUCLEOTIDASE_1"/>
    <property type="match status" value="1"/>
</dbReference>
<dbReference type="Pfam" id="PF00149">
    <property type="entry name" value="Metallophos"/>
    <property type="match status" value="1"/>
</dbReference>
<evidence type="ECO:0000313" key="6">
    <source>
        <dbReference type="Proteomes" id="UP000249579"/>
    </source>
</evidence>
<dbReference type="PRINTS" id="PR01607">
    <property type="entry name" value="APYRASEFAMLY"/>
</dbReference>
<feature type="domain" description="5'-Nucleotidase C-terminal" evidence="4">
    <location>
        <begin position="412"/>
        <end position="538"/>
    </location>
</feature>
<proteinExistence type="inferred from homology"/>
<protein>
    <recommendedName>
        <fullName evidence="7">Bifunctional metallophosphatase/5'-nucleotidase</fullName>
    </recommendedName>
</protein>
<dbReference type="SUPFAM" id="SSF55816">
    <property type="entry name" value="5'-nucleotidase (syn. UDP-sugar hydrolase), C-terminal domain"/>
    <property type="match status" value="1"/>
</dbReference>
<gene>
    <name evidence="5" type="ORF">BHX94_09465</name>
</gene>
<evidence type="ECO:0000256" key="2">
    <source>
        <dbReference type="RuleBase" id="RU362119"/>
    </source>
</evidence>
<comment type="similarity">
    <text evidence="2">Belongs to the 5'-nucleotidase family.</text>
</comment>
<organism evidence="5 6">
    <name type="scientific">Macrococcoides bohemicum</name>
    <dbReference type="NCBI Taxonomy" id="1903056"/>
    <lineage>
        <taxon>Bacteria</taxon>
        <taxon>Bacillati</taxon>
        <taxon>Bacillota</taxon>
        <taxon>Bacilli</taxon>
        <taxon>Bacillales</taxon>
        <taxon>Staphylococcaceae</taxon>
        <taxon>Macrococcoides</taxon>
    </lineage>
</organism>
<dbReference type="InterPro" id="IPR004843">
    <property type="entry name" value="Calcineurin-like_PHP"/>
</dbReference>
<evidence type="ECO:0000259" key="3">
    <source>
        <dbReference type="Pfam" id="PF00149"/>
    </source>
</evidence>
<keyword evidence="1" id="KW-0732">Signal</keyword>
<dbReference type="GO" id="GO:0000166">
    <property type="term" value="F:nucleotide binding"/>
    <property type="evidence" value="ECO:0007669"/>
    <property type="project" value="UniProtKB-KW"/>
</dbReference>
<dbReference type="InterPro" id="IPR006179">
    <property type="entry name" value="5_nucleotidase/apyrase"/>
</dbReference>
<dbReference type="GO" id="GO:0030288">
    <property type="term" value="C:outer membrane-bounded periplasmic space"/>
    <property type="evidence" value="ECO:0007669"/>
    <property type="project" value="TreeGrafter"/>
</dbReference>
<name>A0A328A5W9_9STAP</name>
<dbReference type="InterPro" id="IPR006146">
    <property type="entry name" value="5'-Nucleotdase_CS"/>
</dbReference>
<dbReference type="Pfam" id="PF02872">
    <property type="entry name" value="5_nucleotid_C"/>
    <property type="match status" value="1"/>
</dbReference>
<evidence type="ECO:0000313" key="5">
    <source>
        <dbReference type="EMBL" id="RAK48868.1"/>
    </source>
</evidence>
<dbReference type="EMBL" id="PZJG01000006">
    <property type="protein sequence ID" value="RAK48868.1"/>
    <property type="molecule type" value="Genomic_DNA"/>
</dbReference>
<reference evidence="5 6" key="1">
    <citation type="journal article" date="2018" name="Front. Microbiol.">
        <title>Description and Comparative Genomics of Macrococcus caseolyticus subsp. hominis subsp. nov., Macrococcus goetzii sp. nov., Macrococcus epidermidis sp. nov., and Macrococcus bohemicus sp. nov., Novel Macrococci From Human Clinical Material With Virulence Potential and Suspected Uptake of Foreign DNA by Natural Transformation.</title>
        <authorList>
            <person name="Maslanova I."/>
            <person name="Wertheimer Z."/>
            <person name="Sedlacek I."/>
            <person name="Svec P."/>
            <person name="Indrakova A."/>
            <person name="Kovarovic V."/>
            <person name="Schumann P."/>
            <person name="Sproer C."/>
            <person name="Kralova S."/>
            <person name="Sedo O."/>
            <person name="Kristofova L."/>
            <person name="Vrbovska V."/>
            <person name="Fuzik T."/>
            <person name="Petras P."/>
            <person name="Zdrahal Z."/>
            <person name="Ruzickova V."/>
            <person name="Doskar J."/>
            <person name="Pantucek R."/>
        </authorList>
    </citation>
    <scope>NUCLEOTIDE SEQUENCE [LARGE SCALE GENOMIC DNA]</scope>
    <source>
        <strain evidence="5 6">03/115</strain>
    </source>
</reference>
<keyword evidence="2" id="KW-0547">Nucleotide-binding</keyword>
<dbReference type="InterPro" id="IPR008334">
    <property type="entry name" value="5'-Nucleotdase_C"/>
</dbReference>
<dbReference type="InterPro" id="IPR036907">
    <property type="entry name" value="5'-Nucleotdase_C_sf"/>
</dbReference>
<dbReference type="Gene3D" id="3.90.780.10">
    <property type="entry name" value="5'-Nucleotidase, C-terminal domain"/>
    <property type="match status" value="1"/>
</dbReference>
<sequence length="624" mass="70477">MIEKMTFYLISNKINVKGGAHMYRLSILATTDTHSHISLYDYFLESDLKINGLILAGSKIEAIKAANEKIDVATVVVDNGDILQGNIMADYAAEMRPSIHPAINMMNEIGYDAGTLGNHEFNYGLEYLDKANRQALFPLINCNVKYINGDFVVAPFHIVEKSYKDGTTVKIGITGVVPEQIMKWDEDHLTDRVIVEDMYDALYQYSNQLKAFGCDVVIALMHTGLDQEQLENMKGIENQVYRLAQIEAVDAFVFGHTHQQFPGSDYVNIPDVDNENGRVFHAYGVQPVCFASHLGRIDLALEKTEQGFKIVNGKSNVIELKSSDVEINTHFIDVNQTAHQGVLDYIKQPIGMTERHHDSYFAQVGTSTVVEVIAKAGKYAIEQMIGNHQLKLASTNIISTSAPIKAGRDGVNDYIEIDSGELTLKDAINIYRFPNKMSAVNVSGRILREWVEWSVSCFNTTDSEYMLKDNKSTSPGFPSYNMDIFYDLNYCIDLSREARYSSVGEKINDTYRIKDLTYLNQPVTDEQQFTVLTTDYRTNFCPILNDASVTKIQLEDIEIRQIIIDYIKRFGVDFQPTRPFTFLQDGIYKFKSSPKGSAYLQPGITPTETYDDDYLIYELNTALT</sequence>
<dbReference type="PANTHER" id="PTHR11575">
    <property type="entry name" value="5'-NUCLEOTIDASE-RELATED"/>
    <property type="match status" value="1"/>
</dbReference>
<dbReference type="OrthoDB" id="9775118at2"/>
<dbReference type="Gene3D" id="3.60.21.10">
    <property type="match status" value="1"/>
</dbReference>
<dbReference type="GO" id="GO:0009166">
    <property type="term" value="P:nucleotide catabolic process"/>
    <property type="evidence" value="ECO:0007669"/>
    <property type="project" value="InterPro"/>
</dbReference>
<dbReference type="AlphaFoldDB" id="A0A328A5W9"/>
<dbReference type="PANTHER" id="PTHR11575:SF6">
    <property type="entry name" value="2',3'-CYCLIC-NUCLEOTIDE 2'-PHOSPHODIESTERASE_3'-NUCLEOTIDASE"/>
    <property type="match status" value="1"/>
</dbReference>
<keyword evidence="2" id="KW-0378">Hydrolase</keyword>
<comment type="caution">
    <text evidence="5">The sequence shown here is derived from an EMBL/GenBank/DDBJ whole genome shotgun (WGS) entry which is preliminary data.</text>
</comment>
<evidence type="ECO:0000256" key="1">
    <source>
        <dbReference type="ARBA" id="ARBA00022729"/>
    </source>
</evidence>